<accession>A0A224XUD9</accession>
<proteinExistence type="predicted"/>
<organism evidence="2">
    <name type="scientific">Panstrongylus lignarius</name>
    <dbReference type="NCBI Taxonomy" id="156445"/>
    <lineage>
        <taxon>Eukaryota</taxon>
        <taxon>Metazoa</taxon>
        <taxon>Ecdysozoa</taxon>
        <taxon>Arthropoda</taxon>
        <taxon>Hexapoda</taxon>
        <taxon>Insecta</taxon>
        <taxon>Pterygota</taxon>
        <taxon>Neoptera</taxon>
        <taxon>Paraneoptera</taxon>
        <taxon>Hemiptera</taxon>
        <taxon>Heteroptera</taxon>
        <taxon>Panheteroptera</taxon>
        <taxon>Cimicomorpha</taxon>
        <taxon>Reduviidae</taxon>
        <taxon>Triatominae</taxon>
        <taxon>Panstrongylus</taxon>
    </lineage>
</organism>
<keyword evidence="1" id="KW-0812">Transmembrane</keyword>
<dbReference type="EMBL" id="GFTR01001652">
    <property type="protein sequence ID" value="JAW14774.1"/>
    <property type="molecule type" value="Transcribed_RNA"/>
</dbReference>
<name>A0A224XUD9_9HEMI</name>
<protein>
    <submittedName>
        <fullName evidence="2">Uncharacterized protein</fullName>
    </submittedName>
</protein>
<feature type="transmembrane region" description="Helical" evidence="1">
    <location>
        <begin position="17"/>
        <end position="43"/>
    </location>
</feature>
<evidence type="ECO:0000313" key="2">
    <source>
        <dbReference type="EMBL" id="JAW14774.1"/>
    </source>
</evidence>
<keyword evidence="1" id="KW-0472">Membrane</keyword>
<keyword evidence="1" id="KW-1133">Transmembrane helix</keyword>
<dbReference type="AlphaFoldDB" id="A0A224XUD9"/>
<sequence>MIYGTLSPNFGAEPASLFFILLANSTCACLAAYSVFVNSLVITSCDISKRLHKRSLICCLAYFTAPSGSPSIRSFCKQVFIILATRGQLSLLNVPKPLQSILS</sequence>
<evidence type="ECO:0000256" key="1">
    <source>
        <dbReference type="SAM" id="Phobius"/>
    </source>
</evidence>
<reference evidence="2" key="1">
    <citation type="journal article" date="2018" name="PLoS Negl. Trop. Dis.">
        <title>An insight into the salivary gland and fat body transcriptome of Panstrongylus lignarius (Hemiptera: Heteroptera), the main vector of Chagas disease in Peru.</title>
        <authorList>
            <person name="Nevoa J.C."/>
            <person name="Mendes M.T."/>
            <person name="da Silva M.V."/>
            <person name="Soares S.C."/>
            <person name="Oliveira C.J.F."/>
            <person name="Ribeiro J.M.C."/>
        </authorList>
    </citation>
    <scope>NUCLEOTIDE SEQUENCE</scope>
</reference>